<proteinExistence type="inferred from homology"/>
<evidence type="ECO:0000256" key="5">
    <source>
        <dbReference type="ARBA" id="ARBA00023186"/>
    </source>
</evidence>
<protein>
    <recommendedName>
        <fullName evidence="6">Succinate dehydrogenase assembly factor 3</fullName>
        <shortName evidence="6">SDH assembly factor 3</shortName>
        <shortName evidence="6">SDHAF3</shortName>
    </recommendedName>
</protein>
<dbReference type="GO" id="GO:0005758">
    <property type="term" value="C:mitochondrial intermembrane space"/>
    <property type="evidence" value="ECO:0007669"/>
    <property type="project" value="TreeGrafter"/>
</dbReference>
<dbReference type="PANTHER" id="PTHR13137:SF6">
    <property type="entry name" value="SUCCINATE DEHYDROGENASE ASSEMBLY FACTOR 3, MITOCHONDRIAL"/>
    <property type="match status" value="1"/>
</dbReference>
<evidence type="ECO:0000256" key="3">
    <source>
        <dbReference type="ARBA" id="ARBA00022946"/>
    </source>
</evidence>
<evidence type="ECO:0000313" key="7">
    <source>
        <dbReference type="EMBL" id="GMK59244.1"/>
    </source>
</evidence>
<comment type="subcellular location">
    <subcellularLocation>
        <location evidence="1 6">Mitochondrion matrix</location>
    </subcellularLocation>
</comment>
<reference evidence="7" key="1">
    <citation type="journal article" date="2023" name="BMC Genomics">
        <title>Chromosome-level genome assemblies of Cutaneotrichosporon spp. (Trichosporonales, Basidiomycota) reveal imbalanced evolution between nucleotide sequences and chromosome synteny.</title>
        <authorList>
            <person name="Kobayashi Y."/>
            <person name="Kayamori A."/>
            <person name="Aoki K."/>
            <person name="Shiwa Y."/>
            <person name="Matsutani M."/>
            <person name="Fujita N."/>
            <person name="Sugita T."/>
            <person name="Iwasaki W."/>
            <person name="Tanaka N."/>
            <person name="Takashima M."/>
        </authorList>
    </citation>
    <scope>NUCLEOTIDE SEQUENCE</scope>
    <source>
        <strain evidence="7">HIS016</strain>
    </source>
</reference>
<evidence type="ECO:0000313" key="8">
    <source>
        <dbReference type="Proteomes" id="UP001222932"/>
    </source>
</evidence>
<gene>
    <name evidence="7" type="ORF">CspeluHIS016_0702590</name>
</gene>
<dbReference type="Proteomes" id="UP001222932">
    <property type="component" value="Unassembled WGS sequence"/>
</dbReference>
<dbReference type="CDD" id="cd20270">
    <property type="entry name" value="Complex1_LYR_SDHAF3_LYRM10"/>
    <property type="match status" value="1"/>
</dbReference>
<evidence type="ECO:0000256" key="1">
    <source>
        <dbReference type="ARBA" id="ARBA00004305"/>
    </source>
</evidence>
<comment type="function">
    <text evidence="6">Plays an essential role in the assembly of succinate dehydrogenase (SDH), an enzyme complex (also referred to as respiratory complex II) that is a component of both the tricarboxylic acid (TCA) cycle and the mitochondrial electron transport chain, and which couples the oxidation of succinate to fumarate with the reduction of ubiquinone (coenzyme Q) to ubiquinol. Promotes maturation of the iron-sulfur protein subunit of the SDH catalytic dimer, protecting it from the deleterious effects of oxidants. May act together with SDHAF1.</text>
</comment>
<accession>A0AAD3YEP8</accession>
<comment type="similarity">
    <text evidence="2 6">Belongs to the complex I LYR family. SDHAF3 subfamily.</text>
</comment>
<reference evidence="7" key="2">
    <citation type="submission" date="2023-06" db="EMBL/GenBank/DDBJ databases">
        <authorList>
            <person name="Kobayashi Y."/>
            <person name="Kayamori A."/>
            <person name="Aoki K."/>
            <person name="Shiwa Y."/>
            <person name="Fujita N."/>
            <person name="Sugita T."/>
            <person name="Iwasaki W."/>
            <person name="Tanaka N."/>
            <person name="Takashima M."/>
        </authorList>
    </citation>
    <scope>NUCLEOTIDE SEQUENCE</scope>
    <source>
        <strain evidence="7">HIS016</strain>
    </source>
</reference>
<dbReference type="PANTHER" id="PTHR13137">
    <property type="entry name" value="DC11 ACN9 HOMOLOG"/>
    <property type="match status" value="1"/>
</dbReference>
<dbReference type="GO" id="GO:0006105">
    <property type="term" value="P:succinate metabolic process"/>
    <property type="evidence" value="ECO:0007669"/>
    <property type="project" value="TreeGrafter"/>
</dbReference>
<evidence type="ECO:0000256" key="2">
    <source>
        <dbReference type="ARBA" id="ARBA00006020"/>
    </source>
</evidence>
<dbReference type="EMBL" id="BTCM01000007">
    <property type="protein sequence ID" value="GMK59244.1"/>
    <property type="molecule type" value="Genomic_DNA"/>
</dbReference>
<dbReference type="GO" id="GO:0034553">
    <property type="term" value="P:mitochondrial respiratory chain complex II assembly"/>
    <property type="evidence" value="ECO:0007669"/>
    <property type="project" value="UniProtKB-UniRule"/>
</dbReference>
<sequence length="149" mass="16782">MIPSPALRATAARVPLSLTQASAQLIPPIPLYRRLLRVHRSLPPEMRFMGDAYVKSEFRATRSTDNPVHIVAFLTQWKAYLEEIERGVTDSEGRWTGRKLEAEVLDSLNNEQIGQLYEVMHAAKDVWKSPEQLEQEAAEAEARAAAGKE</sequence>
<name>A0AAD3YEP8_9TREE</name>
<comment type="caution">
    <text evidence="7">The sequence shown here is derived from an EMBL/GenBank/DDBJ whole genome shotgun (WGS) entry which is preliminary data.</text>
</comment>
<keyword evidence="3" id="KW-0809">Transit peptide</keyword>
<evidence type="ECO:0000256" key="6">
    <source>
        <dbReference type="RuleBase" id="RU368039"/>
    </source>
</evidence>
<evidence type="ECO:0000256" key="4">
    <source>
        <dbReference type="ARBA" id="ARBA00023128"/>
    </source>
</evidence>
<dbReference type="AlphaFoldDB" id="A0AAD3YEP8"/>
<keyword evidence="8" id="KW-1185">Reference proteome</keyword>
<keyword evidence="4 6" id="KW-0496">Mitochondrion</keyword>
<dbReference type="GO" id="GO:0005759">
    <property type="term" value="C:mitochondrial matrix"/>
    <property type="evidence" value="ECO:0007669"/>
    <property type="project" value="UniProtKB-SubCell"/>
</dbReference>
<comment type="subunit">
    <text evidence="6">Interacts with the iron-sulfur protein subunit within the SDH catalytic dimer.</text>
</comment>
<dbReference type="Pfam" id="PF13233">
    <property type="entry name" value="Complex1_LYR_2"/>
    <property type="match status" value="1"/>
</dbReference>
<dbReference type="InterPro" id="IPR008381">
    <property type="entry name" value="SDHAF3/Sdh7"/>
</dbReference>
<organism evidence="7 8">
    <name type="scientific">Cutaneotrichosporon spelunceum</name>
    <dbReference type="NCBI Taxonomy" id="1672016"/>
    <lineage>
        <taxon>Eukaryota</taxon>
        <taxon>Fungi</taxon>
        <taxon>Dikarya</taxon>
        <taxon>Basidiomycota</taxon>
        <taxon>Agaricomycotina</taxon>
        <taxon>Tremellomycetes</taxon>
        <taxon>Trichosporonales</taxon>
        <taxon>Trichosporonaceae</taxon>
        <taxon>Cutaneotrichosporon</taxon>
    </lineage>
</organism>
<keyword evidence="5 6" id="KW-0143">Chaperone</keyword>